<evidence type="ECO:0000313" key="6">
    <source>
        <dbReference type="Proteomes" id="UP000825100"/>
    </source>
</evidence>
<evidence type="ECO:0000313" key="2">
    <source>
        <dbReference type="EMBL" id="AXN35241.1"/>
    </source>
</evidence>
<evidence type="ECO:0000313" key="4">
    <source>
        <dbReference type="EMBL" id="WDC91481.1"/>
    </source>
</evidence>
<dbReference type="STRING" id="28038.BCY75_04065"/>
<dbReference type="OrthoDB" id="1706970at2"/>
<dbReference type="PIRSF" id="PIRSF031501">
    <property type="entry name" value="QueT"/>
    <property type="match status" value="1"/>
</dbReference>
<evidence type="ECO:0000256" key="1">
    <source>
        <dbReference type="SAM" id="Phobius"/>
    </source>
</evidence>
<gene>
    <name evidence="2" type="ORF">DT351_02195</name>
    <name evidence="3" type="ORF">LTWDN19_15420</name>
    <name evidence="4" type="ORF">PSR33_04560</name>
</gene>
<dbReference type="KEGG" id="lcv:FBA2_08145"/>
<dbReference type="Pfam" id="PF06177">
    <property type="entry name" value="QueT"/>
    <property type="match status" value="1"/>
</dbReference>
<keyword evidence="1" id="KW-1133">Transmembrane helix</keyword>
<keyword evidence="1" id="KW-0812">Transmembrane</keyword>
<sequence length="175" mass="19393">MTNQSRLKTVILNGLVAALYVVLSLFPGMLGFASGAIQFRISEGLNHLVVFNKKYLWGVFGGVLVFNFFFSSENKLLDTLFGGGQTLLALLVLTLVMPYLKQTWQKMVVNILLFTVSMCMIAWMIVLTGSTASTHIPFWPTYISLALSEAVIMVITAPVMYAVDKVVHFDAQMKS</sequence>
<keyword evidence="6" id="KW-1185">Reference proteome</keyword>
<feature type="transmembrane region" description="Helical" evidence="1">
    <location>
        <begin position="139"/>
        <end position="163"/>
    </location>
</feature>
<dbReference type="GeneID" id="49611036"/>
<proteinExistence type="predicted"/>
<reference evidence="3 6" key="2">
    <citation type="submission" date="2021-05" db="EMBL/GenBank/DDBJ databases">
        <title>Complete Genome Sequence of Latilactobacillus sp. Strain WDN19, a High D-Aspartate-producing Lactic Acid Bacterium Isolated from a Japanese Pickle.</title>
        <authorList>
            <person name="Kajitani K."/>
            <person name="Takahashi S."/>
        </authorList>
    </citation>
    <scope>NUCLEOTIDE SEQUENCE [LARGE SCALE GENOMIC DNA]</scope>
    <source>
        <strain evidence="3 6">WDN19</strain>
    </source>
</reference>
<dbReference type="EMBL" id="AP024685">
    <property type="protein sequence ID" value="BCX30975.1"/>
    <property type="molecule type" value="Genomic_DNA"/>
</dbReference>
<dbReference type="EMBL" id="CP117683">
    <property type="protein sequence ID" value="WDC91481.1"/>
    <property type="molecule type" value="Genomic_DNA"/>
</dbReference>
<keyword evidence="1" id="KW-0472">Membrane</keyword>
<dbReference type="PANTHER" id="PTHR40044:SF1">
    <property type="entry name" value="INTEGRAL MEMBRANE PROTEIN"/>
    <property type="match status" value="1"/>
</dbReference>
<dbReference type="RefSeq" id="WP_004270765.1">
    <property type="nucleotide sequence ID" value="NZ_AP024685.1"/>
</dbReference>
<name>A0A0B2XAJ1_LATCU</name>
<feature type="transmembrane region" description="Helical" evidence="1">
    <location>
        <begin position="107"/>
        <end position="127"/>
    </location>
</feature>
<protein>
    <submittedName>
        <fullName evidence="3">Membrane protein</fullName>
    </submittedName>
    <submittedName>
        <fullName evidence="4">QueT transporter family protein</fullName>
    </submittedName>
</protein>
<evidence type="ECO:0000313" key="7">
    <source>
        <dbReference type="Proteomes" id="UP001215533"/>
    </source>
</evidence>
<dbReference type="PANTHER" id="PTHR40044">
    <property type="entry name" value="INTEGRAL MEMBRANE PROTEIN-RELATED"/>
    <property type="match status" value="1"/>
</dbReference>
<reference evidence="2 5" key="1">
    <citation type="submission" date="2018-07" db="EMBL/GenBank/DDBJ databases">
        <title>Lactobacillus curvatus genome sequence.</title>
        <authorList>
            <person name="Prechtl R."/>
        </authorList>
    </citation>
    <scope>NUCLEOTIDE SEQUENCE [LARGE SCALE GENOMIC DNA]</scope>
    <source>
        <strain evidence="2 5">TMW 1.1928</strain>
    </source>
</reference>
<dbReference type="EMBL" id="CP031003">
    <property type="protein sequence ID" value="AXN35241.1"/>
    <property type="molecule type" value="Genomic_DNA"/>
</dbReference>
<dbReference type="Proteomes" id="UP000257607">
    <property type="component" value="Chromosome"/>
</dbReference>
<feature type="transmembrane region" description="Helical" evidence="1">
    <location>
        <begin position="82"/>
        <end position="100"/>
    </location>
</feature>
<feature type="transmembrane region" description="Helical" evidence="1">
    <location>
        <begin position="54"/>
        <end position="70"/>
    </location>
</feature>
<dbReference type="Proteomes" id="UP000825100">
    <property type="component" value="Chromosome"/>
</dbReference>
<feature type="transmembrane region" description="Helical" evidence="1">
    <location>
        <begin position="12"/>
        <end position="33"/>
    </location>
</feature>
<accession>A0A0B2XAJ1</accession>
<dbReference type="Proteomes" id="UP001215533">
    <property type="component" value="Chromosome"/>
</dbReference>
<dbReference type="InterPro" id="IPR010387">
    <property type="entry name" value="QueT"/>
</dbReference>
<reference evidence="4" key="3">
    <citation type="submission" date="2023-02" db="EMBL/GenBank/DDBJ databases">
        <title>Complete genome sequence of Lactobacillus curvatus CACC879 isolated from Pig feces.</title>
        <authorList>
            <person name="Park S."/>
            <person name="Park M.A."/>
            <person name="Kim D.-H."/>
            <person name="Kim Y."/>
        </authorList>
    </citation>
    <scope>NUCLEOTIDE SEQUENCE</scope>
    <source>
        <strain evidence="4">CACC879</strain>
    </source>
</reference>
<organism evidence="4 7">
    <name type="scientific">Latilactobacillus curvatus</name>
    <name type="common">Lactobacillus curvatus</name>
    <dbReference type="NCBI Taxonomy" id="28038"/>
    <lineage>
        <taxon>Bacteria</taxon>
        <taxon>Bacillati</taxon>
        <taxon>Bacillota</taxon>
        <taxon>Bacilli</taxon>
        <taxon>Lactobacillales</taxon>
        <taxon>Lactobacillaceae</taxon>
        <taxon>Latilactobacillus</taxon>
    </lineage>
</organism>
<evidence type="ECO:0000313" key="3">
    <source>
        <dbReference type="EMBL" id="BCX30975.1"/>
    </source>
</evidence>
<evidence type="ECO:0000313" key="5">
    <source>
        <dbReference type="Proteomes" id="UP000257607"/>
    </source>
</evidence>
<dbReference type="AlphaFoldDB" id="A0A0B2XAJ1"/>